<reference evidence="5 6" key="1">
    <citation type="submission" date="2019-10" db="EMBL/GenBank/DDBJ databases">
        <title>Alcanivorax sp.PA15-N-34 draft genome sequence.</title>
        <authorList>
            <person name="Liao X."/>
            <person name="Shao Z."/>
        </authorList>
    </citation>
    <scope>NUCLEOTIDE SEQUENCE [LARGE SCALE GENOMIC DNA]</scope>
    <source>
        <strain evidence="5 6">PA15-N-34</strain>
    </source>
</reference>
<feature type="domain" description="Ketoreductase" evidence="4">
    <location>
        <begin position="5"/>
        <end position="182"/>
    </location>
</feature>
<dbReference type="InterPro" id="IPR036291">
    <property type="entry name" value="NAD(P)-bd_dom_sf"/>
</dbReference>
<dbReference type="EMBL" id="WIRE01000001">
    <property type="protein sequence ID" value="MQX54211.1"/>
    <property type="molecule type" value="Genomic_DNA"/>
</dbReference>
<dbReference type="PIRSF" id="PIRSF000126">
    <property type="entry name" value="11-beta-HSD1"/>
    <property type="match status" value="1"/>
</dbReference>
<keyword evidence="2" id="KW-0560">Oxidoreductase</keyword>
<comment type="caution">
    <text evidence="5">The sequence shown here is derived from an EMBL/GenBank/DDBJ whole genome shotgun (WGS) entry which is preliminary data.</text>
</comment>
<evidence type="ECO:0000256" key="1">
    <source>
        <dbReference type="ARBA" id="ARBA00006484"/>
    </source>
</evidence>
<dbReference type="Proteomes" id="UP000469421">
    <property type="component" value="Unassembled WGS sequence"/>
</dbReference>
<comment type="similarity">
    <text evidence="1 3">Belongs to the short-chain dehydrogenases/reductases (SDR) family.</text>
</comment>
<dbReference type="GO" id="GO:0016020">
    <property type="term" value="C:membrane"/>
    <property type="evidence" value="ECO:0007669"/>
    <property type="project" value="TreeGrafter"/>
</dbReference>
<sequence length="263" mass="28084">MFSGKTALITGASSGIGEEMARQLAAMGCNLILVARRTERLDALAAQLAEVSVGVITLDLALRDAPQMLFDEVQRRGSQVDILINNAGFGYQKSTLEMSLEEQLGMVDVNDRALLALIRLFAEPMAGRGEGWILNVSSVSAWFPIPGMAAYAASKAFVQTLSRALHEELKPSGITVTTLSPGGTRTEFSAKARGQMDPSLEKAMMPVEPVARAGLEGLARGKAVVVPGGMYRAMTWITRCLPDSVVVRLAGSVMGRNNSWADV</sequence>
<dbReference type="PANTHER" id="PTHR44196">
    <property type="entry name" value="DEHYDROGENASE/REDUCTASE SDR FAMILY MEMBER 7B"/>
    <property type="match status" value="1"/>
</dbReference>
<dbReference type="PANTHER" id="PTHR44196:SF2">
    <property type="entry name" value="SHORT-CHAIN DEHYDROGENASE-RELATED"/>
    <property type="match status" value="1"/>
</dbReference>
<dbReference type="SUPFAM" id="SSF51735">
    <property type="entry name" value="NAD(P)-binding Rossmann-fold domains"/>
    <property type="match status" value="1"/>
</dbReference>
<name>A0A6N7M126_9GAMM</name>
<dbReference type="PRINTS" id="PR00081">
    <property type="entry name" value="GDHRDH"/>
</dbReference>
<dbReference type="AlphaFoldDB" id="A0A6N7M126"/>
<dbReference type="RefSeq" id="WP_153501509.1">
    <property type="nucleotide sequence ID" value="NZ_WIRE01000001.1"/>
</dbReference>
<dbReference type="GO" id="GO:0016491">
    <property type="term" value="F:oxidoreductase activity"/>
    <property type="evidence" value="ECO:0007669"/>
    <property type="project" value="UniProtKB-KW"/>
</dbReference>
<dbReference type="Pfam" id="PF00106">
    <property type="entry name" value="adh_short"/>
    <property type="match status" value="1"/>
</dbReference>
<dbReference type="PROSITE" id="PS00061">
    <property type="entry name" value="ADH_SHORT"/>
    <property type="match status" value="1"/>
</dbReference>
<dbReference type="PRINTS" id="PR00080">
    <property type="entry name" value="SDRFAMILY"/>
</dbReference>
<evidence type="ECO:0000259" key="4">
    <source>
        <dbReference type="SMART" id="SM00822"/>
    </source>
</evidence>
<gene>
    <name evidence="5" type="ORF">GFN93_13225</name>
</gene>
<proteinExistence type="inferred from homology"/>
<accession>A0A6N7M126</accession>
<evidence type="ECO:0000313" key="6">
    <source>
        <dbReference type="Proteomes" id="UP000469421"/>
    </source>
</evidence>
<dbReference type="SMART" id="SM00822">
    <property type="entry name" value="PKS_KR"/>
    <property type="match status" value="1"/>
</dbReference>
<dbReference type="InterPro" id="IPR020904">
    <property type="entry name" value="Sc_DH/Rdtase_CS"/>
</dbReference>
<evidence type="ECO:0000256" key="2">
    <source>
        <dbReference type="ARBA" id="ARBA00023002"/>
    </source>
</evidence>
<organism evidence="5 6">
    <name type="scientific">Alcanivorax sediminis</name>
    <dbReference type="NCBI Taxonomy" id="2663008"/>
    <lineage>
        <taxon>Bacteria</taxon>
        <taxon>Pseudomonadati</taxon>
        <taxon>Pseudomonadota</taxon>
        <taxon>Gammaproteobacteria</taxon>
        <taxon>Oceanospirillales</taxon>
        <taxon>Alcanivoracaceae</taxon>
        <taxon>Alcanivorax</taxon>
    </lineage>
</organism>
<evidence type="ECO:0000256" key="3">
    <source>
        <dbReference type="RuleBase" id="RU000363"/>
    </source>
</evidence>
<dbReference type="InterPro" id="IPR002347">
    <property type="entry name" value="SDR_fam"/>
</dbReference>
<protein>
    <submittedName>
        <fullName evidence="5">SDR family NAD(P)-dependent oxidoreductase</fullName>
    </submittedName>
</protein>
<dbReference type="InterPro" id="IPR057326">
    <property type="entry name" value="KR_dom"/>
</dbReference>
<dbReference type="Gene3D" id="3.40.50.720">
    <property type="entry name" value="NAD(P)-binding Rossmann-like Domain"/>
    <property type="match status" value="1"/>
</dbReference>
<evidence type="ECO:0000313" key="5">
    <source>
        <dbReference type="EMBL" id="MQX54211.1"/>
    </source>
</evidence>
<keyword evidence="6" id="KW-1185">Reference proteome</keyword>